<accession>A0A8C4VDR4</accession>
<reference evidence="1" key="1">
    <citation type="submission" date="2025-08" db="UniProtKB">
        <authorList>
            <consortium name="Ensembl"/>
        </authorList>
    </citation>
    <scope>IDENTIFICATION</scope>
</reference>
<dbReference type="AlphaFoldDB" id="A0A8C4VDR4"/>
<evidence type="ECO:0000313" key="2">
    <source>
        <dbReference type="Proteomes" id="UP000694562"/>
    </source>
</evidence>
<name>A0A8C4VDR4_FALTI</name>
<evidence type="ECO:0000313" key="1">
    <source>
        <dbReference type="Ensembl" id="ENSFTIP00000022983.1"/>
    </source>
</evidence>
<dbReference type="Proteomes" id="UP000694562">
    <property type="component" value="Unplaced"/>
</dbReference>
<sequence length="140" mass="15648">YIHCCYLAHLKQRPNACSFLILSPCSWNKLLQTYVLSGDASSPKPQGWCLGSFTAKACHSSAAVWCQHRQAASGLRVSLALLDSTERQECASSAKQQTQDHCILLLTKPLLCTLLYYKPLPCHLLGCWCSRFRTGLRNFV</sequence>
<dbReference type="Ensembl" id="ENSFTIT00000023936.1">
    <property type="protein sequence ID" value="ENSFTIP00000022983.1"/>
    <property type="gene ID" value="ENSFTIG00000014789.1"/>
</dbReference>
<protein>
    <submittedName>
        <fullName evidence="1">Uncharacterized protein</fullName>
    </submittedName>
</protein>
<keyword evidence="2" id="KW-1185">Reference proteome</keyword>
<proteinExistence type="predicted"/>
<reference evidence="1" key="2">
    <citation type="submission" date="2025-09" db="UniProtKB">
        <authorList>
            <consortium name="Ensembl"/>
        </authorList>
    </citation>
    <scope>IDENTIFICATION</scope>
</reference>
<organism evidence="1 2">
    <name type="scientific">Falco tinnunculus</name>
    <name type="common">Common kestrel</name>
    <dbReference type="NCBI Taxonomy" id="100819"/>
    <lineage>
        <taxon>Eukaryota</taxon>
        <taxon>Metazoa</taxon>
        <taxon>Chordata</taxon>
        <taxon>Craniata</taxon>
        <taxon>Vertebrata</taxon>
        <taxon>Euteleostomi</taxon>
        <taxon>Archelosauria</taxon>
        <taxon>Archosauria</taxon>
        <taxon>Dinosauria</taxon>
        <taxon>Saurischia</taxon>
        <taxon>Theropoda</taxon>
        <taxon>Coelurosauria</taxon>
        <taxon>Aves</taxon>
        <taxon>Neognathae</taxon>
        <taxon>Neoaves</taxon>
        <taxon>Telluraves</taxon>
        <taxon>Australaves</taxon>
        <taxon>Falconiformes</taxon>
        <taxon>Falconidae</taxon>
        <taxon>Falco</taxon>
    </lineage>
</organism>